<reference evidence="2" key="1">
    <citation type="submission" date="2021-02" db="EMBL/GenBank/DDBJ databases">
        <authorList>
            <person name="Nowell W R."/>
        </authorList>
    </citation>
    <scope>NUCLEOTIDE SEQUENCE</scope>
</reference>
<keyword evidence="1" id="KW-0472">Membrane</keyword>
<sequence>MENNMNELQQQRQMLENTTKLLSLLASSSSSSSTPITPVRTRNVVNAIYIAGIVFMIIVFLVLLWINLCSRQCWCWHDTSLSNRFNRRLLIKHSIVRNTSSSTENQQHKKSTIDF</sequence>
<dbReference type="EMBL" id="CAJNOM010000515">
    <property type="protein sequence ID" value="CAF1479994.1"/>
    <property type="molecule type" value="Genomic_DNA"/>
</dbReference>
<dbReference type="Proteomes" id="UP000663877">
    <property type="component" value="Unassembled WGS sequence"/>
</dbReference>
<keyword evidence="1" id="KW-0812">Transmembrane</keyword>
<keyword evidence="1" id="KW-1133">Transmembrane helix</keyword>
<accession>A0A814M3N2</accession>
<dbReference type="Proteomes" id="UP000663832">
    <property type="component" value="Unassembled WGS sequence"/>
</dbReference>
<comment type="caution">
    <text evidence="2">The sequence shown here is derived from an EMBL/GenBank/DDBJ whole genome shotgun (WGS) entry which is preliminary data.</text>
</comment>
<dbReference type="AlphaFoldDB" id="A0A814M3N2"/>
<proteinExistence type="predicted"/>
<dbReference type="OrthoDB" id="10016229at2759"/>
<gene>
    <name evidence="2" type="ORF">BJG266_LOCUS19800</name>
    <name evidence="3" type="ORF">QVE165_LOCUS42174</name>
</gene>
<evidence type="ECO:0000313" key="3">
    <source>
        <dbReference type="EMBL" id="CAF1479994.1"/>
    </source>
</evidence>
<name>A0A814M3N2_9BILA</name>
<protein>
    <submittedName>
        <fullName evidence="2">Uncharacterized protein</fullName>
    </submittedName>
</protein>
<dbReference type="EMBL" id="CAJNOI010000108">
    <property type="protein sequence ID" value="CAF1072704.1"/>
    <property type="molecule type" value="Genomic_DNA"/>
</dbReference>
<feature type="transmembrane region" description="Helical" evidence="1">
    <location>
        <begin position="47"/>
        <end position="66"/>
    </location>
</feature>
<organism evidence="2 5">
    <name type="scientific">Adineta steineri</name>
    <dbReference type="NCBI Taxonomy" id="433720"/>
    <lineage>
        <taxon>Eukaryota</taxon>
        <taxon>Metazoa</taxon>
        <taxon>Spiralia</taxon>
        <taxon>Gnathifera</taxon>
        <taxon>Rotifera</taxon>
        <taxon>Eurotatoria</taxon>
        <taxon>Bdelloidea</taxon>
        <taxon>Adinetida</taxon>
        <taxon>Adinetidae</taxon>
        <taxon>Adineta</taxon>
    </lineage>
</organism>
<keyword evidence="4" id="KW-1185">Reference proteome</keyword>
<evidence type="ECO:0000313" key="4">
    <source>
        <dbReference type="Proteomes" id="UP000663832"/>
    </source>
</evidence>
<evidence type="ECO:0000313" key="2">
    <source>
        <dbReference type="EMBL" id="CAF1072704.1"/>
    </source>
</evidence>
<evidence type="ECO:0000313" key="5">
    <source>
        <dbReference type="Proteomes" id="UP000663877"/>
    </source>
</evidence>
<evidence type="ECO:0000256" key="1">
    <source>
        <dbReference type="SAM" id="Phobius"/>
    </source>
</evidence>